<dbReference type="AlphaFoldDB" id="A0A9K3GXK3"/>
<organism evidence="1 2">
    <name type="scientific">Helianthus annuus</name>
    <name type="common">Common sunflower</name>
    <dbReference type="NCBI Taxonomy" id="4232"/>
    <lineage>
        <taxon>Eukaryota</taxon>
        <taxon>Viridiplantae</taxon>
        <taxon>Streptophyta</taxon>
        <taxon>Embryophyta</taxon>
        <taxon>Tracheophyta</taxon>
        <taxon>Spermatophyta</taxon>
        <taxon>Magnoliopsida</taxon>
        <taxon>eudicotyledons</taxon>
        <taxon>Gunneridae</taxon>
        <taxon>Pentapetalae</taxon>
        <taxon>asterids</taxon>
        <taxon>campanulids</taxon>
        <taxon>Asterales</taxon>
        <taxon>Asteraceae</taxon>
        <taxon>Asteroideae</taxon>
        <taxon>Heliantheae alliance</taxon>
        <taxon>Heliantheae</taxon>
        <taxon>Helianthus</taxon>
    </lineage>
</organism>
<dbReference type="Proteomes" id="UP000215914">
    <property type="component" value="Unassembled WGS sequence"/>
</dbReference>
<proteinExistence type="predicted"/>
<sequence length="82" mass="9680">MLQKNWLLKIRHLYITLAEGKQPYTNLLKRNAHEAKDVLAHPLPHKRSVSLRDSVIATRYHQIHVAPLFRNQTLTKFTQLEE</sequence>
<dbReference type="EMBL" id="MNCJ02000331">
    <property type="protein sequence ID" value="KAF5759295.1"/>
    <property type="molecule type" value="Genomic_DNA"/>
</dbReference>
<gene>
    <name evidence="1" type="ORF">HanXRQr2_Chr16g0739541</name>
</gene>
<evidence type="ECO:0000313" key="1">
    <source>
        <dbReference type="EMBL" id="KAF5759295.1"/>
    </source>
</evidence>
<accession>A0A9K3GXK3</accession>
<comment type="caution">
    <text evidence="1">The sequence shown here is derived from an EMBL/GenBank/DDBJ whole genome shotgun (WGS) entry which is preliminary data.</text>
</comment>
<reference evidence="1" key="2">
    <citation type="submission" date="2020-06" db="EMBL/GenBank/DDBJ databases">
        <title>Helianthus annuus Genome sequencing and assembly Release 2.</title>
        <authorList>
            <person name="Gouzy J."/>
            <person name="Langlade N."/>
            <person name="Munos S."/>
        </authorList>
    </citation>
    <scope>NUCLEOTIDE SEQUENCE</scope>
    <source>
        <tissue evidence="1">Leaves</tissue>
    </source>
</reference>
<name>A0A9K3GXK3_HELAN</name>
<keyword evidence="2" id="KW-1185">Reference proteome</keyword>
<protein>
    <submittedName>
        <fullName evidence="1">Uncharacterized protein</fullName>
    </submittedName>
</protein>
<dbReference type="Gramene" id="mRNA:HanXRQr2_Chr16g0739541">
    <property type="protein sequence ID" value="mRNA:HanXRQr2_Chr16g0739541"/>
    <property type="gene ID" value="HanXRQr2_Chr16g0739541"/>
</dbReference>
<evidence type="ECO:0000313" key="2">
    <source>
        <dbReference type="Proteomes" id="UP000215914"/>
    </source>
</evidence>
<reference evidence="1" key="1">
    <citation type="journal article" date="2017" name="Nature">
        <title>The sunflower genome provides insights into oil metabolism, flowering and Asterid evolution.</title>
        <authorList>
            <person name="Badouin H."/>
            <person name="Gouzy J."/>
            <person name="Grassa C.J."/>
            <person name="Murat F."/>
            <person name="Staton S.E."/>
            <person name="Cottret L."/>
            <person name="Lelandais-Briere C."/>
            <person name="Owens G.L."/>
            <person name="Carrere S."/>
            <person name="Mayjonade B."/>
            <person name="Legrand L."/>
            <person name="Gill N."/>
            <person name="Kane N.C."/>
            <person name="Bowers J.E."/>
            <person name="Hubner S."/>
            <person name="Bellec A."/>
            <person name="Berard A."/>
            <person name="Berges H."/>
            <person name="Blanchet N."/>
            <person name="Boniface M.C."/>
            <person name="Brunel D."/>
            <person name="Catrice O."/>
            <person name="Chaidir N."/>
            <person name="Claudel C."/>
            <person name="Donnadieu C."/>
            <person name="Faraut T."/>
            <person name="Fievet G."/>
            <person name="Helmstetter N."/>
            <person name="King M."/>
            <person name="Knapp S.J."/>
            <person name="Lai Z."/>
            <person name="Le Paslier M.C."/>
            <person name="Lippi Y."/>
            <person name="Lorenzon L."/>
            <person name="Mandel J.R."/>
            <person name="Marage G."/>
            <person name="Marchand G."/>
            <person name="Marquand E."/>
            <person name="Bret-Mestries E."/>
            <person name="Morien E."/>
            <person name="Nambeesan S."/>
            <person name="Nguyen T."/>
            <person name="Pegot-Espagnet P."/>
            <person name="Pouilly N."/>
            <person name="Raftis F."/>
            <person name="Sallet E."/>
            <person name="Schiex T."/>
            <person name="Thomas J."/>
            <person name="Vandecasteele C."/>
            <person name="Vares D."/>
            <person name="Vear F."/>
            <person name="Vautrin S."/>
            <person name="Crespi M."/>
            <person name="Mangin B."/>
            <person name="Burke J.M."/>
            <person name="Salse J."/>
            <person name="Munos S."/>
            <person name="Vincourt P."/>
            <person name="Rieseberg L.H."/>
            <person name="Langlade N.B."/>
        </authorList>
    </citation>
    <scope>NUCLEOTIDE SEQUENCE</scope>
    <source>
        <tissue evidence="1">Leaves</tissue>
    </source>
</reference>